<organism evidence="2 3">
    <name type="scientific">Didymella glomerata</name>
    <dbReference type="NCBI Taxonomy" id="749621"/>
    <lineage>
        <taxon>Eukaryota</taxon>
        <taxon>Fungi</taxon>
        <taxon>Dikarya</taxon>
        <taxon>Ascomycota</taxon>
        <taxon>Pezizomycotina</taxon>
        <taxon>Dothideomycetes</taxon>
        <taxon>Pleosporomycetidae</taxon>
        <taxon>Pleosporales</taxon>
        <taxon>Pleosporineae</taxon>
        <taxon>Didymellaceae</taxon>
        <taxon>Didymella</taxon>
    </lineage>
</organism>
<reference evidence="2" key="1">
    <citation type="submission" date="2022-10" db="EMBL/GenBank/DDBJ databases">
        <title>Tapping the CABI collections for fungal endophytes: first genome assemblies for Collariella, Neodidymelliopsis, Ascochyta clinopodiicola, Didymella pomorum, Didymosphaeria variabile, Neocosmospora piperis and Neocucurbitaria cava.</title>
        <authorList>
            <person name="Hill R."/>
        </authorList>
    </citation>
    <scope>NUCLEOTIDE SEQUENCE</scope>
    <source>
        <strain evidence="2">IMI 360193</strain>
    </source>
</reference>
<name>A0A9W8WZ92_9PLEO</name>
<evidence type="ECO:0000313" key="3">
    <source>
        <dbReference type="Proteomes" id="UP001140562"/>
    </source>
</evidence>
<accession>A0A9W8WZ92</accession>
<dbReference type="AlphaFoldDB" id="A0A9W8WZ92"/>
<sequence length="735" mass="83330">MQLTKASIMEEEEASRYLEWPYVKSLWEGDLEEELKTWGYQDDPEIHDRIDFACDFAEWGDMSNAFKDLGWDTRSHNMGGPNHCYHLKHQDGPALLRDANGDFPTTIKDQIYEVGDTKYYSTGGFAKIGVNAKNGIIYIIHRESPEIAARKNWKPKPVTNEALPKLRSSSDLMYGLWHRETDQDNRQNIEKFMSVAVVDEETLVIMSRAMKLSNPEKAYDAPPWPGRDFELKFEEGREEETEAALALLGSPNGLGAGYFLVQHKAQLGGVKFVYNIRIFRGDHESTNPHLLFYVDTGSPYKDPEEPEITMLLSSLLLYASALCATARVLPDDVVSFNVSIPLRDSTQVYTNHNGASSANIVWKSDTEDEAQLTPAKRWCKYVGRGTQLMKAMMMPEEEASRQLGWPYVQSPFDGDMKQDLATWGYLDTDELHQSRDTACNFKETHKLGNVFTELSTDPRSAGEGGPNHCFYVQHSDSPAMLRDQNNEIPRNARDQRYRVGPTEYKILMQATDAHAGIGVNPNDGWLYMLDRSSAAEATRWLWGRTPASNELPKLRSTSDIAFGFWNRIASAANRRNLKYIMSCNILNEHTEETMKAALKKLDAGELESQVWPGTDFEFAFGVNKGEEIKAALALLDTPNGIAAGYFLVQHKEQLGWKYIWKVKVFVTEEEFPDIYMMFYVSDQAPWGDSVSDVGAQLQKSHSKSRRKRSQECTTSGRSETSKFKKVKEAYGRTAL</sequence>
<feature type="compositionally biased region" description="Basic and acidic residues" evidence="1">
    <location>
        <begin position="719"/>
        <end position="735"/>
    </location>
</feature>
<keyword evidence="3" id="KW-1185">Reference proteome</keyword>
<protein>
    <submittedName>
        <fullName evidence="2">Mitochondrial import inner membrane translocase subunit tim8</fullName>
    </submittedName>
</protein>
<dbReference type="Proteomes" id="UP001140562">
    <property type="component" value="Unassembled WGS sequence"/>
</dbReference>
<evidence type="ECO:0000256" key="1">
    <source>
        <dbReference type="SAM" id="MobiDB-lite"/>
    </source>
</evidence>
<gene>
    <name evidence="2" type="primary">TIM8_6</name>
    <name evidence="2" type="ORF">N0V87_005537</name>
</gene>
<comment type="caution">
    <text evidence="2">The sequence shown here is derived from an EMBL/GenBank/DDBJ whole genome shotgun (WGS) entry which is preliminary data.</text>
</comment>
<proteinExistence type="predicted"/>
<dbReference type="OrthoDB" id="5337308at2759"/>
<evidence type="ECO:0000313" key="2">
    <source>
        <dbReference type="EMBL" id="KAJ4336245.1"/>
    </source>
</evidence>
<feature type="region of interest" description="Disordered" evidence="1">
    <location>
        <begin position="697"/>
        <end position="735"/>
    </location>
</feature>
<dbReference type="EMBL" id="JAPEUV010000051">
    <property type="protein sequence ID" value="KAJ4336245.1"/>
    <property type="molecule type" value="Genomic_DNA"/>
</dbReference>